<feature type="transmembrane region" description="Helical" evidence="6">
    <location>
        <begin position="50"/>
        <end position="74"/>
    </location>
</feature>
<reference evidence="7" key="1">
    <citation type="submission" date="2018-05" db="EMBL/GenBank/DDBJ databases">
        <authorList>
            <person name="Lanie J.A."/>
            <person name="Ng W.-L."/>
            <person name="Kazmierczak K.M."/>
            <person name="Andrzejewski T.M."/>
            <person name="Davidsen T.M."/>
            <person name="Wayne K.J."/>
            <person name="Tettelin H."/>
            <person name="Glass J.I."/>
            <person name="Rusch D."/>
            <person name="Podicherti R."/>
            <person name="Tsui H.-C.T."/>
            <person name="Winkler M.E."/>
        </authorList>
    </citation>
    <scope>NUCLEOTIDE SEQUENCE</scope>
</reference>
<dbReference type="AlphaFoldDB" id="A0A382HVB7"/>
<dbReference type="EMBL" id="UINC01063458">
    <property type="protein sequence ID" value="SVB91119.1"/>
    <property type="molecule type" value="Genomic_DNA"/>
</dbReference>
<dbReference type="GO" id="GO:0005886">
    <property type="term" value="C:plasma membrane"/>
    <property type="evidence" value="ECO:0007669"/>
    <property type="project" value="InterPro"/>
</dbReference>
<accession>A0A382HVB7</accession>
<organism evidence="7">
    <name type="scientific">marine metagenome</name>
    <dbReference type="NCBI Taxonomy" id="408172"/>
    <lineage>
        <taxon>unclassified sequences</taxon>
        <taxon>metagenomes</taxon>
        <taxon>ecological metagenomes</taxon>
    </lineage>
</organism>
<gene>
    <name evidence="7" type="ORF">METZ01_LOCUS243973</name>
</gene>
<dbReference type="PANTHER" id="PTHR30589">
    <property type="entry name" value="PROLIPOPROTEIN DIACYLGLYCERYL TRANSFERASE"/>
    <property type="match status" value="1"/>
</dbReference>
<evidence type="ECO:0000313" key="7">
    <source>
        <dbReference type="EMBL" id="SVB91119.1"/>
    </source>
</evidence>
<name>A0A382HVB7_9ZZZZ</name>
<evidence type="ECO:0000256" key="2">
    <source>
        <dbReference type="ARBA" id="ARBA00022679"/>
    </source>
</evidence>
<keyword evidence="4 6" id="KW-1133">Transmembrane helix</keyword>
<keyword evidence="1" id="KW-1003">Cell membrane</keyword>
<dbReference type="GO" id="GO:0008961">
    <property type="term" value="F:phosphatidylglycerol-prolipoprotein diacylglyceryl transferase activity"/>
    <property type="evidence" value="ECO:0007669"/>
    <property type="project" value="InterPro"/>
</dbReference>
<evidence type="ECO:0000256" key="1">
    <source>
        <dbReference type="ARBA" id="ARBA00022475"/>
    </source>
</evidence>
<evidence type="ECO:0000256" key="6">
    <source>
        <dbReference type="SAM" id="Phobius"/>
    </source>
</evidence>
<dbReference type="Pfam" id="PF01790">
    <property type="entry name" value="LGT"/>
    <property type="match status" value="1"/>
</dbReference>
<evidence type="ECO:0000256" key="3">
    <source>
        <dbReference type="ARBA" id="ARBA00022692"/>
    </source>
</evidence>
<evidence type="ECO:0008006" key="8">
    <source>
        <dbReference type="Google" id="ProtNLM"/>
    </source>
</evidence>
<protein>
    <recommendedName>
        <fullName evidence="8">Prolipoprotein diacylglyceryl transferase</fullName>
    </recommendedName>
</protein>
<dbReference type="PANTHER" id="PTHR30589:SF0">
    <property type="entry name" value="PHOSPHATIDYLGLYCEROL--PROLIPOPROTEIN DIACYLGLYCERYL TRANSFERASE"/>
    <property type="match status" value="1"/>
</dbReference>
<keyword evidence="2" id="KW-0808">Transferase</keyword>
<keyword evidence="5 6" id="KW-0472">Membrane</keyword>
<feature type="transmembrane region" description="Helical" evidence="6">
    <location>
        <begin position="16"/>
        <end position="38"/>
    </location>
</feature>
<sequence length="220" mass="23791">MWPVIPIPLGTHPGQIHTYSLLIALGVCHLFIGVDAAARKQKLAGTESGKYLYCLGLACGGGWVFAMVVTRWLYDGQAPWGTAAAMPGLIGGAVILCVAAKTVRVPLGQYLRLTIPFVCYMHAWGRLGCFMAGCCHGSPTDGFLGVQFPADSQACQLHGVQPVHPTQLYEMGLLIVIGLATQFKVPPLHRIWVYLIAYGTGRFLIEFLRGDNRGVIDLIP</sequence>
<dbReference type="GO" id="GO:0042158">
    <property type="term" value="P:lipoprotein biosynthetic process"/>
    <property type="evidence" value="ECO:0007669"/>
    <property type="project" value="InterPro"/>
</dbReference>
<dbReference type="InterPro" id="IPR001640">
    <property type="entry name" value="Lgt"/>
</dbReference>
<feature type="non-terminal residue" evidence="7">
    <location>
        <position position="220"/>
    </location>
</feature>
<keyword evidence="3 6" id="KW-0812">Transmembrane</keyword>
<feature type="transmembrane region" description="Helical" evidence="6">
    <location>
        <begin position="80"/>
        <end position="103"/>
    </location>
</feature>
<proteinExistence type="predicted"/>
<evidence type="ECO:0000256" key="4">
    <source>
        <dbReference type="ARBA" id="ARBA00022989"/>
    </source>
</evidence>
<evidence type="ECO:0000256" key="5">
    <source>
        <dbReference type="ARBA" id="ARBA00023136"/>
    </source>
</evidence>